<evidence type="ECO:0000313" key="2">
    <source>
        <dbReference type="EMBL" id="KAF6744460.1"/>
    </source>
</evidence>
<dbReference type="EMBL" id="JACGCI010000120">
    <property type="protein sequence ID" value="KAF6744460.1"/>
    <property type="molecule type" value="Genomic_DNA"/>
</dbReference>
<evidence type="ECO:0000313" key="3">
    <source>
        <dbReference type="Proteomes" id="UP000521943"/>
    </source>
</evidence>
<protein>
    <submittedName>
        <fullName evidence="2">Uncharacterized protein</fullName>
    </submittedName>
</protein>
<sequence length="199" mass="21929">MRSHSGATYTSHILPTPPSTVPTATLTPGESMGPGLDSDGFTSKKTADDNSAHPKEEQQHSLQVFPDAQDFSIGSVTTTYVGRDSIQVVHVHATPLDRDADGICDHFYQPSQEADTSQYLFLRFHGGYKAQTSSRSSKHRWHNAHPTREFGSFARKNSVTLSKEIGSLSGIREKTAPRPSRRPAPTIMFWTTIAAHRQP</sequence>
<dbReference type="AlphaFoldDB" id="A0A8H6HDK9"/>
<feature type="region of interest" description="Disordered" evidence="1">
    <location>
        <begin position="1"/>
        <end position="66"/>
    </location>
</feature>
<evidence type="ECO:0000256" key="1">
    <source>
        <dbReference type="SAM" id="MobiDB-lite"/>
    </source>
</evidence>
<reference evidence="2 3" key="1">
    <citation type="submission" date="2020-07" db="EMBL/GenBank/DDBJ databases">
        <title>Comparative genomics of pyrophilous fungi reveals a link between fire events and developmental genes.</title>
        <authorList>
            <consortium name="DOE Joint Genome Institute"/>
            <person name="Steindorff A.S."/>
            <person name="Carver A."/>
            <person name="Calhoun S."/>
            <person name="Stillman K."/>
            <person name="Liu H."/>
            <person name="Lipzen A."/>
            <person name="Pangilinan J."/>
            <person name="Labutti K."/>
            <person name="Bruns T.D."/>
            <person name="Grigoriev I.V."/>
        </authorList>
    </citation>
    <scope>NUCLEOTIDE SEQUENCE [LARGE SCALE GENOMIC DNA]</scope>
    <source>
        <strain evidence="2 3">CBS 144469</strain>
    </source>
</reference>
<feature type="compositionally biased region" description="Basic and acidic residues" evidence="1">
    <location>
        <begin position="45"/>
        <end position="59"/>
    </location>
</feature>
<keyword evidence="3" id="KW-1185">Reference proteome</keyword>
<gene>
    <name evidence="2" type="ORF">DFP72DRAFT_928784</name>
</gene>
<dbReference type="Proteomes" id="UP000521943">
    <property type="component" value="Unassembled WGS sequence"/>
</dbReference>
<comment type="caution">
    <text evidence="2">The sequence shown here is derived from an EMBL/GenBank/DDBJ whole genome shotgun (WGS) entry which is preliminary data.</text>
</comment>
<feature type="compositionally biased region" description="Polar residues" evidence="1">
    <location>
        <begin position="1"/>
        <end position="13"/>
    </location>
</feature>
<organism evidence="2 3">
    <name type="scientific">Ephemerocybe angulata</name>
    <dbReference type="NCBI Taxonomy" id="980116"/>
    <lineage>
        <taxon>Eukaryota</taxon>
        <taxon>Fungi</taxon>
        <taxon>Dikarya</taxon>
        <taxon>Basidiomycota</taxon>
        <taxon>Agaricomycotina</taxon>
        <taxon>Agaricomycetes</taxon>
        <taxon>Agaricomycetidae</taxon>
        <taxon>Agaricales</taxon>
        <taxon>Agaricineae</taxon>
        <taxon>Psathyrellaceae</taxon>
        <taxon>Ephemerocybe</taxon>
    </lineage>
</organism>
<accession>A0A8H6HDK9</accession>
<proteinExistence type="predicted"/>
<name>A0A8H6HDK9_9AGAR</name>